<accession>A0A1C4AVA1</accession>
<evidence type="ECO:0000313" key="2">
    <source>
        <dbReference type="Proteomes" id="UP000199670"/>
    </source>
</evidence>
<sequence>MLLFIFILAFVPLTYCFAQERSYRNKDDHLLFTPKVEDIYLFNLANVGRNGNDDSNDFIYDLYQEKIIKIDDSDIDNFNTDKIGRYQDLYVGMKLLSYNSSNYVYTVALSNVAYTSLSQAKSNLILSSSYTRQHNSLDDREMADLRQNDIMTDVIRRSLGKSSKKDPYYSVFKPMKHDVYLIDLAKFNTFNYKYSNEFNQDDIYQQNLTNIDGVSTDDFNKDAKNKSKKIYVGMKMDFYSLRNDYYQFAVSNSGYTSLKEAKIKLPSFDYNLFDLTISGKAVRYMINHGIIVDKVRESEYLSKEENDNKK</sequence>
<gene>
    <name evidence="1" type="ORF">GA0061081_103141</name>
</gene>
<reference evidence="2" key="1">
    <citation type="submission" date="2016-08" db="EMBL/GenBank/DDBJ databases">
        <authorList>
            <person name="Varghese N."/>
            <person name="Submissions Spin"/>
        </authorList>
    </citation>
    <scope>NUCLEOTIDE SEQUENCE [LARGE SCALE GENOMIC DNA]</scope>
    <source>
        <strain evidence="2">R-53248</strain>
    </source>
</reference>
<keyword evidence="2" id="KW-1185">Reference proteome</keyword>
<dbReference type="EMBL" id="FMAQ01000003">
    <property type="protein sequence ID" value="SCB98388.1"/>
    <property type="molecule type" value="Genomic_DNA"/>
</dbReference>
<proteinExistence type="predicted"/>
<organism evidence="1 2">
    <name type="scientific">Gilliamella bombicola</name>
    <dbReference type="NCBI Taxonomy" id="1798182"/>
    <lineage>
        <taxon>Bacteria</taxon>
        <taxon>Pseudomonadati</taxon>
        <taxon>Pseudomonadota</taxon>
        <taxon>Gammaproteobacteria</taxon>
        <taxon>Orbales</taxon>
        <taxon>Orbaceae</taxon>
        <taxon>Gilliamella</taxon>
    </lineage>
</organism>
<dbReference type="Proteomes" id="UP000199670">
    <property type="component" value="Unassembled WGS sequence"/>
</dbReference>
<protein>
    <submittedName>
        <fullName evidence="1">Uncharacterized protein</fullName>
    </submittedName>
</protein>
<dbReference type="AlphaFoldDB" id="A0A1C4AVA1"/>
<name>A0A1C4AVA1_9GAMM</name>
<evidence type="ECO:0000313" key="1">
    <source>
        <dbReference type="EMBL" id="SCB98388.1"/>
    </source>
</evidence>